<feature type="signal peptide" evidence="2">
    <location>
        <begin position="1"/>
        <end position="29"/>
    </location>
</feature>
<accession>A0A561BWF6</accession>
<keyword evidence="4" id="KW-0413">Isomerase</keyword>
<dbReference type="PANTHER" id="PTHR45625:SF3">
    <property type="entry name" value="PEPTIDYL-PROLYL CIS-TRANS ISOMERASE B-RELATED"/>
    <property type="match status" value="1"/>
</dbReference>
<dbReference type="Pfam" id="PF00160">
    <property type="entry name" value="Pro_isomerase"/>
    <property type="match status" value="1"/>
</dbReference>
<dbReference type="GO" id="GO:0003755">
    <property type="term" value="F:peptidyl-prolyl cis-trans isomerase activity"/>
    <property type="evidence" value="ECO:0007669"/>
    <property type="project" value="InterPro"/>
</dbReference>
<gene>
    <name evidence="4" type="ORF">FB561_4316</name>
</gene>
<dbReference type="AlphaFoldDB" id="A0A561BWF6"/>
<feature type="chain" id="PRO_5021763123" evidence="2">
    <location>
        <begin position="30"/>
        <end position="200"/>
    </location>
</feature>
<evidence type="ECO:0000313" key="4">
    <source>
        <dbReference type="EMBL" id="TWD83158.1"/>
    </source>
</evidence>
<comment type="function">
    <text evidence="1">PPIases accelerate the folding of proteins. It catalyzes the cis-trans isomerization of proline imidic peptide bonds in oligopeptides.</text>
</comment>
<reference evidence="4 5" key="1">
    <citation type="submission" date="2019-06" db="EMBL/GenBank/DDBJ databases">
        <title>Sequencing the genomes of 1000 actinobacteria strains.</title>
        <authorList>
            <person name="Klenk H.-P."/>
        </authorList>
    </citation>
    <scope>NUCLEOTIDE SEQUENCE [LARGE SCALE GENOMIC DNA]</scope>
    <source>
        <strain evidence="4 5">DSM 24683</strain>
    </source>
</reference>
<dbReference type="PROSITE" id="PS50072">
    <property type="entry name" value="CSA_PPIASE_2"/>
    <property type="match status" value="1"/>
</dbReference>
<evidence type="ECO:0000256" key="2">
    <source>
        <dbReference type="SAM" id="SignalP"/>
    </source>
</evidence>
<dbReference type="RefSeq" id="WP_202880692.1">
    <property type="nucleotide sequence ID" value="NZ_VIVK01000001.1"/>
</dbReference>
<protein>
    <submittedName>
        <fullName evidence="4">Peptidyl-prolyl cis-trans isomerase B (Cyclophilin B)</fullName>
    </submittedName>
</protein>
<evidence type="ECO:0000313" key="5">
    <source>
        <dbReference type="Proteomes" id="UP000318380"/>
    </source>
</evidence>
<keyword evidence="5" id="KW-1185">Reference proteome</keyword>
<dbReference type="Gene3D" id="2.40.100.10">
    <property type="entry name" value="Cyclophilin-like"/>
    <property type="match status" value="1"/>
</dbReference>
<dbReference type="Proteomes" id="UP000318380">
    <property type="component" value="Unassembled WGS sequence"/>
</dbReference>
<sequence length="200" mass="21135">MRRWKRVLAIVVVAALAFALEGWIASAQAASPMFHTCTYTRTAATGAERPPYSLAPTLGLVKVVVDTSAGPIELELDRRQAPCAVHSLDHLALRGFYDGTSCDRLTATLLECAPADAGYTFRAEASGRETYPRGTVALSGTGSHGSRFFVVHQQVDLPARYTVVGRVVAGIGVLDNVVAGGIGADGRPRTPVTITDVRVG</sequence>
<dbReference type="InterPro" id="IPR002130">
    <property type="entry name" value="Cyclophilin-type_PPIase_dom"/>
</dbReference>
<dbReference type="SUPFAM" id="SSF50891">
    <property type="entry name" value="Cyclophilin-like"/>
    <property type="match status" value="1"/>
</dbReference>
<dbReference type="InterPro" id="IPR029000">
    <property type="entry name" value="Cyclophilin-like_dom_sf"/>
</dbReference>
<name>A0A561BWF6_9ACTN</name>
<proteinExistence type="predicted"/>
<comment type="caution">
    <text evidence="4">The sequence shown here is derived from an EMBL/GenBank/DDBJ whole genome shotgun (WGS) entry which is preliminary data.</text>
</comment>
<feature type="domain" description="PPIase cyclophilin-type" evidence="3">
    <location>
        <begin position="66"/>
        <end position="199"/>
    </location>
</feature>
<dbReference type="InterPro" id="IPR044666">
    <property type="entry name" value="Cyclophilin_A-like"/>
</dbReference>
<keyword evidence="2" id="KW-0732">Signal</keyword>
<dbReference type="PANTHER" id="PTHR45625">
    <property type="entry name" value="PEPTIDYL-PROLYL CIS-TRANS ISOMERASE-RELATED"/>
    <property type="match status" value="1"/>
</dbReference>
<organism evidence="4 5">
    <name type="scientific">Kribbella amoyensis</name>
    <dbReference type="NCBI Taxonomy" id="996641"/>
    <lineage>
        <taxon>Bacteria</taxon>
        <taxon>Bacillati</taxon>
        <taxon>Actinomycetota</taxon>
        <taxon>Actinomycetes</taxon>
        <taxon>Propionibacteriales</taxon>
        <taxon>Kribbellaceae</taxon>
        <taxon>Kribbella</taxon>
    </lineage>
</organism>
<evidence type="ECO:0000256" key="1">
    <source>
        <dbReference type="ARBA" id="ARBA00002388"/>
    </source>
</evidence>
<evidence type="ECO:0000259" key="3">
    <source>
        <dbReference type="PROSITE" id="PS50072"/>
    </source>
</evidence>
<dbReference type="EMBL" id="VIVK01000001">
    <property type="protein sequence ID" value="TWD83158.1"/>
    <property type="molecule type" value="Genomic_DNA"/>
</dbReference>